<comment type="caution">
    <text evidence="1">The sequence shown here is derived from an EMBL/GenBank/DDBJ whole genome shotgun (WGS) entry which is preliminary data.</text>
</comment>
<evidence type="ECO:0008006" key="3">
    <source>
        <dbReference type="Google" id="ProtNLM"/>
    </source>
</evidence>
<sequence>MFLPCRINSVSTVQLLKTMLQPGVEELTNSYGHEKVIAKTETTQNLEDVKIVYPRKAAIDVKEFFKQEEALKRDKKKQLVKLKARAIVSKSILLARILTSNGKIQIAQGKGAIGTYANFLAIVQIRTDRLDVGKKFAKNGRNSHDRTLGLQIIARNCNRTSF</sequence>
<evidence type="ECO:0000313" key="1">
    <source>
        <dbReference type="EMBL" id="CAK7337540.1"/>
    </source>
</evidence>
<organism evidence="1 2">
    <name type="scientific">Dovyalis caffra</name>
    <dbReference type="NCBI Taxonomy" id="77055"/>
    <lineage>
        <taxon>Eukaryota</taxon>
        <taxon>Viridiplantae</taxon>
        <taxon>Streptophyta</taxon>
        <taxon>Embryophyta</taxon>
        <taxon>Tracheophyta</taxon>
        <taxon>Spermatophyta</taxon>
        <taxon>Magnoliopsida</taxon>
        <taxon>eudicotyledons</taxon>
        <taxon>Gunneridae</taxon>
        <taxon>Pentapetalae</taxon>
        <taxon>rosids</taxon>
        <taxon>fabids</taxon>
        <taxon>Malpighiales</taxon>
        <taxon>Salicaceae</taxon>
        <taxon>Flacourtieae</taxon>
        <taxon>Dovyalis</taxon>
    </lineage>
</organism>
<name>A0AAV1RNV8_9ROSI</name>
<reference evidence="1 2" key="1">
    <citation type="submission" date="2024-01" db="EMBL/GenBank/DDBJ databases">
        <authorList>
            <person name="Waweru B."/>
        </authorList>
    </citation>
    <scope>NUCLEOTIDE SEQUENCE [LARGE SCALE GENOMIC DNA]</scope>
</reference>
<accession>A0AAV1RNV8</accession>
<keyword evidence="2" id="KW-1185">Reference proteome</keyword>
<dbReference type="AlphaFoldDB" id="A0AAV1RNV8"/>
<proteinExistence type="predicted"/>
<protein>
    <recommendedName>
        <fullName evidence="3">Ribosomal protein S3</fullName>
    </recommendedName>
</protein>
<evidence type="ECO:0000313" key="2">
    <source>
        <dbReference type="Proteomes" id="UP001314170"/>
    </source>
</evidence>
<dbReference type="Proteomes" id="UP001314170">
    <property type="component" value="Unassembled WGS sequence"/>
</dbReference>
<gene>
    <name evidence="1" type="ORF">DCAF_LOCUS12575</name>
</gene>
<dbReference type="EMBL" id="CAWUPB010001087">
    <property type="protein sequence ID" value="CAK7337540.1"/>
    <property type="molecule type" value="Genomic_DNA"/>
</dbReference>